<dbReference type="GO" id="GO:0046872">
    <property type="term" value="F:metal ion binding"/>
    <property type="evidence" value="ECO:0007669"/>
    <property type="project" value="UniProtKB-KW"/>
</dbReference>
<keyword evidence="1" id="KW-0862">Zinc</keyword>
<dbReference type="AlphaFoldDB" id="A0A4Q1HNG9"/>
<dbReference type="PANTHER" id="PTHR30037:SF4">
    <property type="entry name" value="DNA-3-METHYLADENINE GLYCOSYLASE I"/>
    <property type="match status" value="1"/>
</dbReference>
<accession>A0A4Q1HNG9</accession>
<dbReference type="GO" id="GO:0006284">
    <property type="term" value="P:base-excision repair"/>
    <property type="evidence" value="ECO:0007669"/>
    <property type="project" value="InterPro"/>
</dbReference>
<dbReference type="SUPFAM" id="SSF48150">
    <property type="entry name" value="DNA-glycosylase"/>
    <property type="match status" value="1"/>
</dbReference>
<organism evidence="3 4">
    <name type="scientific">Achromobacter aloeverae</name>
    <dbReference type="NCBI Taxonomy" id="1750518"/>
    <lineage>
        <taxon>Bacteria</taxon>
        <taxon>Pseudomonadati</taxon>
        <taxon>Pseudomonadota</taxon>
        <taxon>Betaproteobacteria</taxon>
        <taxon>Burkholderiales</taxon>
        <taxon>Alcaligenaceae</taxon>
        <taxon>Achromobacter</taxon>
    </lineage>
</organism>
<evidence type="ECO:0000313" key="3">
    <source>
        <dbReference type="EMBL" id="RXN91522.1"/>
    </source>
</evidence>
<reference evidence="3 4" key="1">
    <citation type="journal article" date="2017" name="Int. J. Syst. Evol. Microbiol.">
        <title>Achromobacter aloeverae sp. nov., isolated from the root of Aloe vera (L.) Burm.f.</title>
        <authorList>
            <person name="Kuncharoen N."/>
            <person name="Muramatsu Y."/>
            <person name="Shibata C."/>
            <person name="Kamakura Y."/>
            <person name="Nakagawa Y."/>
            <person name="Tanasupawat S."/>
        </authorList>
    </citation>
    <scope>NUCLEOTIDE SEQUENCE [LARGE SCALE GENOMIC DNA]</scope>
    <source>
        <strain evidence="3 4">AVA-1</strain>
    </source>
</reference>
<feature type="binding site" evidence="1">
    <location>
        <position position="227"/>
    </location>
    <ligand>
        <name>Zn(2+)</name>
        <dbReference type="ChEBI" id="CHEBI:29105"/>
    </ligand>
</feature>
<dbReference type="InterPro" id="IPR052891">
    <property type="entry name" value="DNA-3mA_glycosylase"/>
</dbReference>
<feature type="binding site" evidence="1">
    <location>
        <position position="223"/>
    </location>
    <ligand>
        <name>Zn(2+)</name>
        <dbReference type="ChEBI" id="CHEBI:29105"/>
    </ligand>
</feature>
<protein>
    <submittedName>
        <fullName evidence="3">3-methyladenine DNA glycosylase</fullName>
    </submittedName>
</protein>
<keyword evidence="1" id="KW-0479">Metal-binding</keyword>
<dbReference type="PANTHER" id="PTHR30037">
    <property type="entry name" value="DNA-3-METHYLADENINE GLYCOSYLASE 1"/>
    <property type="match status" value="1"/>
</dbReference>
<dbReference type="OrthoDB" id="9807664at2"/>
<dbReference type="EMBL" id="PYAL01000002">
    <property type="protein sequence ID" value="RXN91522.1"/>
    <property type="molecule type" value="Genomic_DNA"/>
</dbReference>
<evidence type="ECO:0000313" key="4">
    <source>
        <dbReference type="Proteomes" id="UP000290849"/>
    </source>
</evidence>
<name>A0A4Q1HNG9_9BURK</name>
<sequence>MTASKTAPAVRSAAAKRGASKAGPVETAAAVKRPAQRAAAPPPAPKAGAAARHRCAWAGEDARMQAYHDEEWGVPEYDSRALWEKLMLDGFQAGLSWRTILHKRPALRKAFADFDPAKVARYTEKDVERLLQDTGIVRSRAKIEATIRGARIYLEMARNGEDFAEFCWSFTGGKPTRTHGGARLTASPVSELISKELKRRGFKFVGPVIVYAWMQAVGIVNDHDKACFRRDEVSPAA</sequence>
<dbReference type="InterPro" id="IPR005019">
    <property type="entry name" value="Adenine_glyco"/>
</dbReference>
<evidence type="ECO:0000256" key="1">
    <source>
        <dbReference type="PIRSR" id="PIRSR605019-1"/>
    </source>
</evidence>
<evidence type="ECO:0000256" key="2">
    <source>
        <dbReference type="SAM" id="MobiDB-lite"/>
    </source>
</evidence>
<dbReference type="GO" id="GO:0008725">
    <property type="term" value="F:DNA-3-methyladenine glycosylase activity"/>
    <property type="evidence" value="ECO:0007669"/>
    <property type="project" value="InterPro"/>
</dbReference>
<gene>
    <name evidence="3" type="ORF">C7R54_10330</name>
</gene>
<dbReference type="Gene3D" id="1.10.340.30">
    <property type="entry name" value="Hypothetical protein, domain 2"/>
    <property type="match status" value="1"/>
</dbReference>
<feature type="binding site" evidence="1">
    <location>
        <position position="55"/>
    </location>
    <ligand>
        <name>Zn(2+)</name>
        <dbReference type="ChEBI" id="CHEBI:29105"/>
    </ligand>
</feature>
<feature type="region of interest" description="Disordered" evidence="2">
    <location>
        <begin position="1"/>
        <end position="52"/>
    </location>
</feature>
<feature type="binding site" evidence="1">
    <location>
        <position position="68"/>
    </location>
    <ligand>
        <name>Zn(2+)</name>
        <dbReference type="ChEBI" id="CHEBI:29105"/>
    </ligand>
</feature>
<dbReference type="Proteomes" id="UP000290849">
    <property type="component" value="Unassembled WGS sequence"/>
</dbReference>
<proteinExistence type="predicted"/>
<dbReference type="InterPro" id="IPR011257">
    <property type="entry name" value="DNA_glycosylase"/>
</dbReference>
<feature type="compositionally biased region" description="Low complexity" evidence="2">
    <location>
        <begin position="1"/>
        <end position="39"/>
    </location>
</feature>
<dbReference type="Pfam" id="PF03352">
    <property type="entry name" value="Adenine_glyco"/>
    <property type="match status" value="1"/>
</dbReference>
<comment type="caution">
    <text evidence="3">The sequence shown here is derived from an EMBL/GenBank/DDBJ whole genome shotgun (WGS) entry which is preliminary data.</text>
</comment>
<keyword evidence="4" id="KW-1185">Reference proteome</keyword>